<dbReference type="SUPFAM" id="SSF81342">
    <property type="entry name" value="Transmembrane di-heme cytochromes"/>
    <property type="match status" value="1"/>
</dbReference>
<organism evidence="3 4">
    <name type="scientific">Alicyclobacillus mengziensis</name>
    <dbReference type="NCBI Taxonomy" id="2931921"/>
    <lineage>
        <taxon>Bacteria</taxon>
        <taxon>Bacillati</taxon>
        <taxon>Bacillota</taxon>
        <taxon>Bacilli</taxon>
        <taxon>Bacillales</taxon>
        <taxon>Alicyclobacillaceae</taxon>
        <taxon>Alicyclobacillus</taxon>
    </lineage>
</organism>
<proteinExistence type="predicted"/>
<feature type="transmembrane region" description="Helical" evidence="1">
    <location>
        <begin position="107"/>
        <end position="126"/>
    </location>
</feature>
<dbReference type="InterPro" id="IPR016174">
    <property type="entry name" value="Di-haem_cyt_TM"/>
</dbReference>
<keyword evidence="4" id="KW-1185">Reference proteome</keyword>
<sequence length="202" mass="22426">MNWTKQAREKFSIELAWDKLLPSEQPIYVSSLVYSFGVFTLSSMVVVIASGIIMAAKNPLWYQVSGLGAYIRSIHFWSVQAFFFFMTLHLVAQFFMSSWREGRGATWVWGVISFGVSVVTAFTGYLSRGDFFSQWNQVQSKDAFNGAGIDGLLNILNNGQVYGLHISVLPIILIGLVGIHVVAVRRRGVVPPIGTPEEGDNV</sequence>
<evidence type="ECO:0000313" key="3">
    <source>
        <dbReference type="EMBL" id="QSO46917.1"/>
    </source>
</evidence>
<dbReference type="GO" id="GO:0016020">
    <property type="term" value="C:membrane"/>
    <property type="evidence" value="ECO:0007669"/>
    <property type="project" value="InterPro"/>
</dbReference>
<dbReference type="KEGG" id="afx:JZ786_21210"/>
<keyword evidence="1" id="KW-0472">Membrane</keyword>
<name>A0A9X7VYN6_9BACL</name>
<dbReference type="InterPro" id="IPR005797">
    <property type="entry name" value="Cyt_b/b6_N"/>
</dbReference>
<dbReference type="EMBL" id="CP071182">
    <property type="protein sequence ID" value="QSO46917.1"/>
    <property type="molecule type" value="Genomic_DNA"/>
</dbReference>
<evidence type="ECO:0000259" key="2">
    <source>
        <dbReference type="PROSITE" id="PS51002"/>
    </source>
</evidence>
<dbReference type="GO" id="GO:0016491">
    <property type="term" value="F:oxidoreductase activity"/>
    <property type="evidence" value="ECO:0007669"/>
    <property type="project" value="InterPro"/>
</dbReference>
<dbReference type="Gene3D" id="1.20.810.10">
    <property type="entry name" value="Cytochrome Bc1 Complex, Chain C"/>
    <property type="match status" value="1"/>
</dbReference>
<dbReference type="PROSITE" id="PS51002">
    <property type="entry name" value="CYTB_NTER"/>
    <property type="match status" value="1"/>
</dbReference>
<feature type="transmembrane region" description="Helical" evidence="1">
    <location>
        <begin position="162"/>
        <end position="183"/>
    </location>
</feature>
<feature type="transmembrane region" description="Helical" evidence="1">
    <location>
        <begin position="74"/>
        <end position="95"/>
    </location>
</feature>
<reference evidence="3 4" key="1">
    <citation type="submission" date="2021-02" db="EMBL/GenBank/DDBJ databases">
        <title>Alicyclobacillus curvatus sp. nov. and Alicyclobacillus mengziensis sp. nov., two acidophilic bacteria isolated from acid mine drainage.</title>
        <authorList>
            <person name="Huang Y."/>
        </authorList>
    </citation>
    <scope>NUCLEOTIDE SEQUENCE [LARGE SCALE GENOMIC DNA]</scope>
    <source>
        <strain evidence="3 4">S30H14</strain>
    </source>
</reference>
<evidence type="ECO:0000256" key="1">
    <source>
        <dbReference type="SAM" id="Phobius"/>
    </source>
</evidence>
<protein>
    <submittedName>
        <fullName evidence="3">Cytochrome b N-terminal domain-containing protein</fullName>
    </submittedName>
</protein>
<evidence type="ECO:0000313" key="4">
    <source>
        <dbReference type="Proteomes" id="UP000663505"/>
    </source>
</evidence>
<dbReference type="Pfam" id="PF13631">
    <property type="entry name" value="Cytochrom_B_N_2"/>
    <property type="match status" value="1"/>
</dbReference>
<accession>A0A9X7VYN6</accession>
<keyword evidence="1" id="KW-1133">Transmembrane helix</keyword>
<dbReference type="GO" id="GO:0022904">
    <property type="term" value="P:respiratory electron transport chain"/>
    <property type="evidence" value="ECO:0007669"/>
    <property type="project" value="InterPro"/>
</dbReference>
<dbReference type="GO" id="GO:0009055">
    <property type="term" value="F:electron transfer activity"/>
    <property type="evidence" value="ECO:0007669"/>
    <property type="project" value="InterPro"/>
</dbReference>
<feature type="domain" description="Cytochrome b/b6 N-terminal region profile" evidence="2">
    <location>
        <begin position="1"/>
        <end position="193"/>
    </location>
</feature>
<dbReference type="RefSeq" id="WP_206656278.1">
    <property type="nucleotide sequence ID" value="NZ_CP071182.1"/>
</dbReference>
<dbReference type="PANTHER" id="PTHR19271:SF16">
    <property type="entry name" value="CYTOCHROME B"/>
    <property type="match status" value="1"/>
</dbReference>
<dbReference type="Proteomes" id="UP000663505">
    <property type="component" value="Chromosome"/>
</dbReference>
<dbReference type="AlphaFoldDB" id="A0A9X7VYN6"/>
<feature type="transmembrane region" description="Helical" evidence="1">
    <location>
        <begin position="32"/>
        <end position="54"/>
    </location>
</feature>
<dbReference type="InterPro" id="IPR027387">
    <property type="entry name" value="Cytb/b6-like_sf"/>
</dbReference>
<dbReference type="PANTHER" id="PTHR19271">
    <property type="entry name" value="CYTOCHROME B"/>
    <property type="match status" value="1"/>
</dbReference>
<keyword evidence="1" id="KW-0812">Transmembrane</keyword>
<gene>
    <name evidence="3" type="ORF">JZ786_21210</name>
</gene>